<dbReference type="RefSeq" id="WP_097071501.1">
    <property type="nucleotide sequence ID" value="NZ_OBMT01000026.1"/>
</dbReference>
<keyword evidence="1" id="KW-1133">Transmembrane helix</keyword>
<feature type="transmembrane region" description="Helical" evidence="1">
    <location>
        <begin position="332"/>
        <end position="353"/>
    </location>
</feature>
<dbReference type="AlphaFoldDB" id="A0A285TIE4"/>
<sequence length="741" mass="75386">MASSVIGALRVNLGLDAAQFSKGLKGSQGTLASFAARAGKMAGGIAASMQSAFVAMGLGAINAGAEIQRLSTLANTTPEQFQGWAAGARSVGIEEGKLSDILKDTNDRVGDFLQTGGGEMADFFEKIAPKVGVTAAQFRNLSGADALQLYVTSLETAKLSQAEMIYYMEAVADEASGLLPLLRNGGAGMAEYAAMAERVGAVMDGSTIASLKAGKGALAQMQLAWTGLQNTIGAMVVPALMAAAEAVTAVASSLRAHAETLMTMMRTLAGTAAVVATLFAGRFAIALGTTAVRAIISASAAAATYQMTLGRTTLASILAANATRALAGAFTLMGRALIATGFGALIVGAGWLVGKFMALVAAAGGFGKALSLLGAVASGVWDGIVTSAGAIPDGLAAVWERMKSAFFWALSEMASKFHDFVWELSQVEGLKSALVGVVASASALSGKLAEAGAEAGEAADKMAQSASSKVTAGFEAASAAVGRLGAAVTATNSELTTLNNGGSGGGSGGGAAGKLSDLQKVLKGLNEDLAKLKATMFATGTERTIFDKLREAGVSAASASGRQIAALVQQIDGMQALQDATDSWRQSITGAFSSFLTGASSFKEALGQIIAKLGEMMLNAAFDRLFGSTGNGFLGGILSSLGIGANANGTPNWKGGLTRINERGGEIVDLPSGTRIIPHDVSRRMMEREGGGLAMSASELTISDDGKILATVRAEMREGLARFDRALPQRVQSINANPRKR</sequence>
<dbReference type="Proteomes" id="UP000219111">
    <property type="component" value="Unassembled WGS sequence"/>
</dbReference>
<accession>A0A285TIE4</accession>
<dbReference type="OrthoDB" id="7311517at2"/>
<proteinExistence type="predicted"/>
<keyword evidence="1" id="KW-0472">Membrane</keyword>
<protein>
    <submittedName>
        <fullName evidence="2">Uncharacterized protein</fullName>
    </submittedName>
</protein>
<reference evidence="3" key="1">
    <citation type="submission" date="2017-08" db="EMBL/GenBank/DDBJ databases">
        <authorList>
            <person name="Varghese N."/>
            <person name="Submissions S."/>
        </authorList>
    </citation>
    <scope>NUCLEOTIDE SEQUENCE [LARGE SCALE GENOMIC DNA]</scope>
    <source>
        <strain evidence="3">JA276</strain>
    </source>
</reference>
<feature type="transmembrane region" description="Helical" evidence="1">
    <location>
        <begin position="268"/>
        <end position="288"/>
    </location>
</feature>
<name>A0A285TIE4_9RHOB</name>
<keyword evidence="1" id="KW-0812">Transmembrane</keyword>
<evidence type="ECO:0000256" key="1">
    <source>
        <dbReference type="SAM" id="Phobius"/>
    </source>
</evidence>
<evidence type="ECO:0000313" key="3">
    <source>
        <dbReference type="Proteomes" id="UP000219111"/>
    </source>
</evidence>
<dbReference type="EMBL" id="OBMT01000026">
    <property type="protein sequence ID" value="SOC21995.1"/>
    <property type="molecule type" value="Genomic_DNA"/>
</dbReference>
<feature type="transmembrane region" description="Helical" evidence="1">
    <location>
        <begin position="232"/>
        <end position="256"/>
    </location>
</feature>
<organism evidence="2 3">
    <name type="scientific">Rhodobacter maris</name>
    <dbReference type="NCBI Taxonomy" id="446682"/>
    <lineage>
        <taxon>Bacteria</taxon>
        <taxon>Pseudomonadati</taxon>
        <taxon>Pseudomonadota</taxon>
        <taxon>Alphaproteobacteria</taxon>
        <taxon>Rhodobacterales</taxon>
        <taxon>Rhodobacter group</taxon>
        <taxon>Rhodobacter</taxon>
    </lineage>
</organism>
<keyword evidence="3" id="KW-1185">Reference proteome</keyword>
<evidence type="ECO:0000313" key="2">
    <source>
        <dbReference type="EMBL" id="SOC21995.1"/>
    </source>
</evidence>
<gene>
    <name evidence="2" type="ORF">SAMN05877831_12612</name>
</gene>